<feature type="transmembrane region" description="Helical" evidence="6">
    <location>
        <begin position="51"/>
        <end position="69"/>
    </location>
</feature>
<gene>
    <name evidence="8" type="ORF">PNOK_0707900</name>
</gene>
<dbReference type="STRING" id="2282107.A0A286UBW0"/>
<comment type="caution">
    <text evidence="8">The sequence shown here is derived from an EMBL/GenBank/DDBJ whole genome shotgun (WGS) entry which is preliminary data.</text>
</comment>
<evidence type="ECO:0000256" key="3">
    <source>
        <dbReference type="ARBA" id="ARBA00022827"/>
    </source>
</evidence>
<keyword evidence="4" id="KW-0560">Oxidoreductase</keyword>
<keyword evidence="2" id="KW-0285">Flavoprotein</keyword>
<accession>A0A286UBW0</accession>
<dbReference type="InterPro" id="IPR027477">
    <property type="entry name" value="Succ_DH/fumarate_Rdtase_cat_sf"/>
</dbReference>
<dbReference type="GO" id="GO:0016491">
    <property type="term" value="F:oxidoreductase activity"/>
    <property type="evidence" value="ECO:0007669"/>
    <property type="project" value="UniProtKB-KW"/>
</dbReference>
<name>A0A286UBW0_9AGAM</name>
<dbReference type="InterPro" id="IPR036188">
    <property type="entry name" value="FAD/NAD-bd_sf"/>
</dbReference>
<feature type="transmembrane region" description="Helical" evidence="6">
    <location>
        <begin position="285"/>
        <end position="306"/>
    </location>
</feature>
<evidence type="ECO:0000313" key="9">
    <source>
        <dbReference type="Proteomes" id="UP000217199"/>
    </source>
</evidence>
<feature type="transmembrane region" description="Helical" evidence="6">
    <location>
        <begin position="345"/>
        <end position="363"/>
    </location>
</feature>
<feature type="transmembrane region" description="Helical" evidence="6">
    <location>
        <begin position="195"/>
        <end position="215"/>
    </location>
</feature>
<keyword evidence="6" id="KW-0472">Membrane</keyword>
<proteinExistence type="predicted"/>
<dbReference type="PANTHER" id="PTHR43400:SF7">
    <property type="entry name" value="FAD-DEPENDENT OXIDOREDUCTASE 2 FAD BINDING DOMAIN-CONTAINING PROTEIN"/>
    <property type="match status" value="1"/>
</dbReference>
<keyword evidence="6" id="KW-0812">Transmembrane</keyword>
<dbReference type="PANTHER" id="PTHR43400">
    <property type="entry name" value="FUMARATE REDUCTASE"/>
    <property type="match status" value="1"/>
</dbReference>
<dbReference type="Pfam" id="PF00890">
    <property type="entry name" value="FAD_binding_2"/>
    <property type="match status" value="1"/>
</dbReference>
<evidence type="ECO:0000256" key="1">
    <source>
        <dbReference type="ARBA" id="ARBA00001974"/>
    </source>
</evidence>
<keyword evidence="6" id="KW-1133">Transmembrane helix</keyword>
<keyword evidence="3" id="KW-0274">FAD</keyword>
<evidence type="ECO:0000313" key="8">
    <source>
        <dbReference type="EMBL" id="PAV17015.1"/>
    </source>
</evidence>
<evidence type="ECO:0000259" key="7">
    <source>
        <dbReference type="Pfam" id="PF00890"/>
    </source>
</evidence>
<dbReference type="NCBIfam" id="NF006130">
    <property type="entry name" value="PRK08274.1"/>
    <property type="match status" value="1"/>
</dbReference>
<dbReference type="Proteomes" id="UP000217199">
    <property type="component" value="Unassembled WGS sequence"/>
</dbReference>
<evidence type="ECO:0000256" key="6">
    <source>
        <dbReference type="SAM" id="Phobius"/>
    </source>
</evidence>
<evidence type="ECO:0000256" key="4">
    <source>
        <dbReference type="ARBA" id="ARBA00023002"/>
    </source>
</evidence>
<feature type="domain" description="FAD-dependent oxidoreductase 2 FAD-binding" evidence="7">
    <location>
        <begin position="949"/>
        <end position="1358"/>
    </location>
</feature>
<dbReference type="SUPFAM" id="SSF56425">
    <property type="entry name" value="Succinate dehydrogenase/fumarate reductase flavoprotein, catalytic domain"/>
    <property type="match status" value="1"/>
</dbReference>
<feature type="region of interest" description="Disordered" evidence="5">
    <location>
        <begin position="129"/>
        <end position="150"/>
    </location>
</feature>
<dbReference type="EMBL" id="NBII01000007">
    <property type="protein sequence ID" value="PAV17015.1"/>
    <property type="molecule type" value="Genomic_DNA"/>
</dbReference>
<feature type="transmembrane region" description="Helical" evidence="6">
    <location>
        <begin position="81"/>
        <end position="107"/>
    </location>
</feature>
<evidence type="ECO:0000256" key="5">
    <source>
        <dbReference type="SAM" id="MobiDB-lite"/>
    </source>
</evidence>
<protein>
    <submittedName>
        <fullName evidence="8">FAD NAD(P)-binding domain-containing</fullName>
    </submittedName>
</protein>
<dbReference type="OrthoDB" id="408493at2759"/>
<keyword evidence="9" id="KW-1185">Reference proteome</keyword>
<dbReference type="InterPro" id="IPR003953">
    <property type="entry name" value="FAD-dep_OxRdtase_2_FAD-bd"/>
</dbReference>
<reference evidence="8 9" key="1">
    <citation type="journal article" date="2017" name="Mol. Ecol.">
        <title>Comparative and population genomic landscape of Phellinus noxius: A hypervariable fungus causing root rot in trees.</title>
        <authorList>
            <person name="Chung C.L."/>
            <person name="Lee T.J."/>
            <person name="Akiba M."/>
            <person name="Lee H.H."/>
            <person name="Kuo T.H."/>
            <person name="Liu D."/>
            <person name="Ke H.M."/>
            <person name="Yokoi T."/>
            <person name="Roa M.B."/>
            <person name="Lu M.J."/>
            <person name="Chang Y.Y."/>
            <person name="Ann P.J."/>
            <person name="Tsai J.N."/>
            <person name="Chen C.Y."/>
            <person name="Tzean S.S."/>
            <person name="Ota Y."/>
            <person name="Hattori T."/>
            <person name="Sahashi N."/>
            <person name="Liou R.F."/>
            <person name="Kikuchi T."/>
            <person name="Tsai I.J."/>
        </authorList>
    </citation>
    <scope>NUCLEOTIDE SEQUENCE [LARGE SCALE GENOMIC DNA]</scope>
    <source>
        <strain evidence="8 9">FFPRI411160</strain>
    </source>
</reference>
<comment type="cofactor">
    <cofactor evidence="1">
        <name>FAD</name>
        <dbReference type="ChEBI" id="CHEBI:57692"/>
    </cofactor>
</comment>
<evidence type="ECO:0000256" key="2">
    <source>
        <dbReference type="ARBA" id="ARBA00022630"/>
    </source>
</evidence>
<dbReference type="SUPFAM" id="SSF51905">
    <property type="entry name" value="FAD/NAD(P)-binding domain"/>
    <property type="match status" value="1"/>
</dbReference>
<organism evidence="8 9">
    <name type="scientific">Pyrrhoderma noxium</name>
    <dbReference type="NCBI Taxonomy" id="2282107"/>
    <lineage>
        <taxon>Eukaryota</taxon>
        <taxon>Fungi</taxon>
        <taxon>Dikarya</taxon>
        <taxon>Basidiomycota</taxon>
        <taxon>Agaricomycotina</taxon>
        <taxon>Agaricomycetes</taxon>
        <taxon>Hymenochaetales</taxon>
        <taxon>Hymenochaetaceae</taxon>
        <taxon>Pyrrhoderma</taxon>
    </lineage>
</organism>
<dbReference type="Pfam" id="PF12831">
    <property type="entry name" value="FAD_oxidored"/>
    <property type="match status" value="1"/>
</dbReference>
<dbReference type="Gene3D" id="3.90.700.10">
    <property type="entry name" value="Succinate dehydrogenase/fumarate reductase flavoprotein, catalytic domain"/>
    <property type="match status" value="1"/>
</dbReference>
<feature type="transmembrane region" description="Helical" evidence="6">
    <location>
        <begin position="369"/>
        <end position="389"/>
    </location>
</feature>
<dbReference type="InParanoid" id="A0A286UBW0"/>
<feature type="transmembrane region" description="Helical" evidence="6">
    <location>
        <begin position="252"/>
        <end position="273"/>
    </location>
</feature>
<dbReference type="InterPro" id="IPR050315">
    <property type="entry name" value="FAD-oxidoreductase_2"/>
</dbReference>
<dbReference type="Gene3D" id="3.50.50.60">
    <property type="entry name" value="FAD/NAD(P)-binding domain"/>
    <property type="match status" value="1"/>
</dbReference>
<sequence length="1395" mass="154838">MFSPTTLLRRVKKPAKSIGKAIQLVTNRSGGNLTVYHESEHRNFHGKYWKLKVTLLVVLQVALGLYRGYNLPSEEVHADESLLYSSTINFAVIDALNIVFSSFLLFLDYRIGAKSYIYRSTEEASSNLLPVNGPRRSNDADRVPQTSYTNNLSPSNYLQVGSLKSNTAVGLLASAGFVNSYIIIFTENGQITKPIYVHFTSLFTPLFVGITLPLLTTGTFSSHQLFGLVLQICGLLSIESQILKNPIDRDSLVFLLTFTLSSSLVIVATQFTYKLHGISTHHRLNLRLFSFTFVLHIIIAIAANLFDIKRIGLLEASMYNAFSFILRSLLDITSLNLIHYCDANFLGSATLLSITLLLANQSYGQAALSINHCCSFLVAILGFCVFWLGESWGSSLPNTYYGHKHKTSSRHWKSILLIFGIFTLSIQQCLELYNEPVAEEPTYFVFEKPKIEPIRSLNADLTFIPPPQLFAVEEQTCTSVTLPSAQFFTGDRMVHAFDDILLIVFFSHARYDVNLDYYKEVYAEFFPNMVFVGPKNREDRGFTHSYDVIVDSYESDEDISDWNNYQMAGRMAHHMLYTVLTTPPYSTGCYKGFLWVPFDTLLNVPRLQLFNQSQIWYFSPWAEYVPNPAINETAWKNASSHAPPARISPDPDSDFESTFRGWWKDWWWGDPHYGIPVCRKAFERIDPKLREQMALRFTKGETRYIGGSADTVYIPAHLKDPFLDILGTFLETSCFLEIAVPTAVHLILPEEENMLFVDHWWIWESPLNASFVRDTWAKGLEVDTFHTFHWGDKNSDGVWRAIPENIEDCYVLGSIDNSAEDTTLLQLYVNIRLSAYLYHLARTDINITAVTFIQTLISVPKQMSSVFDCIVVGSGHAGSCAALSAVQSGCKRVLIVEKAPKEWAGGNGYFTAGAHRTVHDGLNDLLPIVGNVTKELASSIEIDPYKAEDFIGDIMRLSDNKSDEALVKEVVYNSRQTIQWLADDVGVHFTLSFNRQAYHVNGKYRFWGGLALGVEDGGKGLIGTEHKALEDAGIEIWYGASANQLLTDAGSGAIAGLRIVKEGKETVLKSHAVILACGGFEASSLMRSTYLGEEWLRARVRGTPFNTGDGITIAKSVGAKLLGDWSSGGCHSTCWDANANPDSGDRVLSNQYTKSGYPLGLMLNCLGQRFVDEGQDFRNYTYAAFGKAVLAQPDGIAFQVFDSAVTNILREEEYADNVVRKIVSDSLEGLAQKLVEEGLRDPDNFVKTIDEYNLAAKAGRAQNPGITWNPTVKDGLSTKSGSSNDIFPPKSNWALPVSKPPYLAVKISCGITFTFGGLAIDPLTAGVISNRTGGPIPGLFCCGELVGGLFYGNYPGGSGLTAGAVFGRKAGNYMSEQAALKETTFLLVANELHIF</sequence>